<dbReference type="InterPro" id="IPR006311">
    <property type="entry name" value="TAT_signal"/>
</dbReference>
<dbReference type="InterPro" id="IPR036291">
    <property type="entry name" value="NAD(P)-bd_dom_sf"/>
</dbReference>
<dbReference type="SUPFAM" id="SSF51735">
    <property type="entry name" value="NAD(P)-binding Rossmann-fold domains"/>
    <property type="match status" value="1"/>
</dbReference>
<dbReference type="Proteomes" id="UP001598114">
    <property type="component" value="Unassembled WGS sequence"/>
</dbReference>
<dbReference type="InterPro" id="IPR055170">
    <property type="entry name" value="GFO_IDH_MocA-like_dom"/>
</dbReference>
<dbReference type="PANTHER" id="PTHR43818">
    <property type="entry name" value="BCDNA.GH03377"/>
    <property type="match status" value="1"/>
</dbReference>
<dbReference type="PANTHER" id="PTHR43818:SF5">
    <property type="entry name" value="OXIDOREDUCTASE FAMILY PROTEIN"/>
    <property type="match status" value="1"/>
</dbReference>
<proteinExistence type="predicted"/>
<feature type="domain" description="Gfo/Idh/MocA-like oxidoreductase bacterial type C-terminal" evidence="2">
    <location>
        <begin position="367"/>
        <end position="449"/>
    </location>
</feature>
<name>A0ABW6D2G5_9BACT</name>
<evidence type="ECO:0000313" key="4">
    <source>
        <dbReference type="EMBL" id="MFD3276593.1"/>
    </source>
</evidence>
<dbReference type="InterPro" id="IPR050463">
    <property type="entry name" value="Gfo/Idh/MocA_oxidrdct_glycsds"/>
</dbReference>
<evidence type="ECO:0000259" key="3">
    <source>
        <dbReference type="Pfam" id="PF22725"/>
    </source>
</evidence>
<dbReference type="Pfam" id="PF01408">
    <property type="entry name" value="GFO_IDH_MocA"/>
    <property type="match status" value="1"/>
</dbReference>
<dbReference type="RefSeq" id="WP_377977039.1">
    <property type="nucleotide sequence ID" value="NZ_JBBKYA010000005.1"/>
</dbReference>
<dbReference type="InterPro" id="IPR043906">
    <property type="entry name" value="Gfo/Idh/MocA_OxRdtase_bact_C"/>
</dbReference>
<dbReference type="EMBL" id="JBBKYA010000005">
    <property type="protein sequence ID" value="MFD3276593.1"/>
    <property type="molecule type" value="Genomic_DNA"/>
</dbReference>
<comment type="caution">
    <text evidence="4">The sequence shown here is derived from an EMBL/GenBank/DDBJ whole genome shotgun (WGS) entry which is preliminary data.</text>
</comment>
<sequence length="455" mass="51027">MKTFNINRRHFLKGASASLALSSFGAYGLDLVNPSKPLKVGLIGAGWYGKSDLFRLMQVAPVEVVALCDPDRHMLTEAGKLVAARQKSRKTPRLYGDYKKLLAENVLDIVLIGSPDHWHPLQMIDAVKAGAHVYVQKPISVDVLEGEAMVAAARKYGKTVQVGTQRKSTPHIIEAKNKIVDTGMLGKIAHVEMYCYYHMRNNGNPPVQAVPDFFDYETWTGPAPMRPYDGLPHTRWWRTFNEYGNGIMGDMCVHMFDTTRWLLGLGWPKRISSEGGIYVQKEGKSNIADTQTAVFEYDGLNCVWQHRTWGTPPDPEYPWGLTIYGEKGTLRLSTMQYDFTPVDPKGQKIHGTCLFEREKYPEDLTEDRIELNAAPATRLHMLDFLAAIDKGTKPIADIQEGHISTASCILANVSMKLGRPLSYDPTTKTVLNDPEATALLARTYRQPWSRNELNA</sequence>
<evidence type="ECO:0000313" key="5">
    <source>
        <dbReference type="Proteomes" id="UP001598114"/>
    </source>
</evidence>
<accession>A0ABW6D2G5</accession>
<dbReference type="Gene3D" id="3.30.360.10">
    <property type="entry name" value="Dihydrodipicolinate Reductase, domain 2"/>
    <property type="match status" value="1"/>
</dbReference>
<feature type="domain" description="GFO/IDH/MocA-like oxidoreductase" evidence="3">
    <location>
        <begin position="223"/>
        <end position="331"/>
    </location>
</feature>
<dbReference type="SUPFAM" id="SSF55347">
    <property type="entry name" value="Glyceraldehyde-3-phosphate dehydrogenase-like, C-terminal domain"/>
    <property type="match status" value="1"/>
</dbReference>
<feature type="domain" description="Gfo/Idh/MocA-like oxidoreductase N-terminal" evidence="1">
    <location>
        <begin position="38"/>
        <end position="163"/>
    </location>
</feature>
<evidence type="ECO:0000259" key="1">
    <source>
        <dbReference type="Pfam" id="PF01408"/>
    </source>
</evidence>
<dbReference type="InterPro" id="IPR000683">
    <property type="entry name" value="Gfo/Idh/MocA-like_OxRdtase_N"/>
</dbReference>
<organism evidence="4 5">
    <name type="scientific">Aquirufa echingensis</name>
    <dbReference type="NCBI Taxonomy" id="3096516"/>
    <lineage>
        <taxon>Bacteria</taxon>
        <taxon>Pseudomonadati</taxon>
        <taxon>Bacteroidota</taxon>
        <taxon>Cytophagia</taxon>
        <taxon>Cytophagales</taxon>
        <taxon>Flectobacillaceae</taxon>
        <taxon>Aquirufa</taxon>
    </lineage>
</organism>
<evidence type="ECO:0000259" key="2">
    <source>
        <dbReference type="Pfam" id="PF19051"/>
    </source>
</evidence>
<gene>
    <name evidence="4" type="ORF">SKC38_10175</name>
</gene>
<dbReference type="PROSITE" id="PS51318">
    <property type="entry name" value="TAT"/>
    <property type="match status" value="1"/>
</dbReference>
<protein>
    <submittedName>
        <fullName evidence="4">Gfo/Idh/MocA family oxidoreductase</fullName>
    </submittedName>
</protein>
<reference evidence="4 5" key="1">
    <citation type="submission" date="2024-03" db="EMBL/GenBank/DDBJ databases">
        <title>Aquirufa genome sequencing.</title>
        <authorList>
            <person name="Pitt A."/>
            <person name="Hahn M.W."/>
        </authorList>
    </citation>
    <scope>NUCLEOTIDE SEQUENCE [LARGE SCALE GENOMIC DNA]</scope>
    <source>
        <strain evidence="4 5">PLAD-142S6K</strain>
    </source>
</reference>
<dbReference type="Pfam" id="PF22725">
    <property type="entry name" value="GFO_IDH_MocA_C3"/>
    <property type="match status" value="1"/>
</dbReference>
<keyword evidence="5" id="KW-1185">Reference proteome</keyword>
<dbReference type="Pfam" id="PF19051">
    <property type="entry name" value="GFO_IDH_MocA_C2"/>
    <property type="match status" value="1"/>
</dbReference>
<dbReference type="Gene3D" id="3.40.50.720">
    <property type="entry name" value="NAD(P)-binding Rossmann-like Domain"/>
    <property type="match status" value="1"/>
</dbReference>